<comment type="caution">
    <text evidence="3">The sequence shown here is derived from an EMBL/GenBank/DDBJ whole genome shotgun (WGS) entry which is preliminary data.</text>
</comment>
<dbReference type="Pfam" id="PF26079">
    <property type="entry name" value="Baseplate_J_C"/>
    <property type="match status" value="1"/>
</dbReference>
<feature type="domain" description="Baseplate protein J-like barrel" evidence="1">
    <location>
        <begin position="97"/>
        <end position="188"/>
    </location>
</feature>
<dbReference type="InterPro" id="IPR006949">
    <property type="entry name" value="Barrel_Baseplate_J-like"/>
</dbReference>
<dbReference type="InterPro" id="IPR058530">
    <property type="entry name" value="Baseplate_J-like_C"/>
</dbReference>
<dbReference type="AlphaFoldDB" id="A0A0D6P4T1"/>
<evidence type="ECO:0000259" key="1">
    <source>
        <dbReference type="Pfam" id="PF04865"/>
    </source>
</evidence>
<organism evidence="3 4">
    <name type="scientific">Acidisphaera rubrifaciens HS-AP3</name>
    <dbReference type="NCBI Taxonomy" id="1231350"/>
    <lineage>
        <taxon>Bacteria</taxon>
        <taxon>Pseudomonadati</taxon>
        <taxon>Pseudomonadota</taxon>
        <taxon>Alphaproteobacteria</taxon>
        <taxon>Acetobacterales</taxon>
        <taxon>Acetobacteraceae</taxon>
        <taxon>Acidisphaera</taxon>
    </lineage>
</organism>
<dbReference type="Proteomes" id="UP000032680">
    <property type="component" value="Unassembled WGS sequence"/>
</dbReference>
<accession>A0A0D6P4T1</accession>
<keyword evidence="4" id="KW-1185">Reference proteome</keyword>
<evidence type="ECO:0000259" key="2">
    <source>
        <dbReference type="Pfam" id="PF26079"/>
    </source>
</evidence>
<evidence type="ECO:0000313" key="3">
    <source>
        <dbReference type="EMBL" id="GAN76351.1"/>
    </source>
</evidence>
<reference evidence="3 4" key="1">
    <citation type="submission" date="2012-11" db="EMBL/GenBank/DDBJ databases">
        <title>Whole genome sequence of Acidisphaera rubrifaciens HS-AP3.</title>
        <authorList>
            <person name="Azuma Y."/>
            <person name="Higashiura N."/>
            <person name="Hirakawa H."/>
            <person name="Matsushita K."/>
        </authorList>
    </citation>
    <scope>NUCLEOTIDE SEQUENCE [LARGE SCALE GENOMIC DNA]</scope>
    <source>
        <strain evidence="3 4">HS-AP3</strain>
    </source>
</reference>
<proteinExistence type="predicted"/>
<dbReference type="InterPro" id="IPR052399">
    <property type="entry name" value="Phage_Baseplate_Assmbl_Protein"/>
</dbReference>
<feature type="domain" description="Baseplate J-like C-terminal" evidence="2">
    <location>
        <begin position="290"/>
        <end position="374"/>
    </location>
</feature>
<dbReference type="EMBL" id="BANB01000086">
    <property type="protein sequence ID" value="GAN76351.1"/>
    <property type="molecule type" value="Genomic_DNA"/>
</dbReference>
<sequence>MRLSLQTFTTLVQNAVASVQASSTQLLDLTVGSALRAILEANASLGLWMQWLIVQVMQVTRAATSTGPDLDSWIADFGMTRLPAVAATGTVVLSRYTALNAATVPVGTLVRTQDGSQTFAVTASPTVAGYSPTQGGYVLAPGSASISVPVTAEVAGQAGNVLAATIGLIVTPVSGIDTVTNPVAFSGGIDVESDAAVRTRFQGFLSSRAQATAQAVAYAVAGVQQGLTYVIEENVDPSGAARPGNFVVTVDDGSGAPSSVLLSAVSQAVSAVRPVGTTFSVQGPTVVSAAVTMTLTLPPGVDRTAPVAAVTAAVQAYINSQPVGATLALTRLSQLAYDAVPQISNVTDVMINGLAADLILPAAGVVKAATVVVS</sequence>
<gene>
    <name evidence="3" type="ORF">Asru_0086_27</name>
</gene>
<name>A0A0D6P4T1_9PROT</name>
<dbReference type="OrthoDB" id="7012887at2"/>
<dbReference type="RefSeq" id="WP_048860155.1">
    <property type="nucleotide sequence ID" value="NZ_BANB01000086.1"/>
</dbReference>
<dbReference type="PANTHER" id="PTHR37829:SF3">
    <property type="entry name" value="PROTEIN JAYE-RELATED"/>
    <property type="match status" value="1"/>
</dbReference>
<evidence type="ECO:0000313" key="4">
    <source>
        <dbReference type="Proteomes" id="UP000032680"/>
    </source>
</evidence>
<protein>
    <submittedName>
        <fullName evidence="3">Uncharacterized protein</fullName>
    </submittedName>
</protein>
<dbReference type="Pfam" id="PF04865">
    <property type="entry name" value="Baseplate_J"/>
    <property type="match status" value="1"/>
</dbReference>
<dbReference type="PANTHER" id="PTHR37829">
    <property type="entry name" value="PHAGE-LIKE ELEMENT PBSX PROTEIN XKDT"/>
    <property type="match status" value="1"/>
</dbReference>